<dbReference type="RefSeq" id="WP_377178718.1">
    <property type="nucleotide sequence ID" value="NZ_JBHTMY010000003.1"/>
</dbReference>
<dbReference type="CDD" id="cd06127">
    <property type="entry name" value="DEDDh"/>
    <property type="match status" value="1"/>
</dbReference>
<dbReference type="InterPro" id="IPR006054">
    <property type="entry name" value="DnaQ"/>
</dbReference>
<dbReference type="Gene3D" id="3.30.420.10">
    <property type="entry name" value="Ribonuclease H-like superfamily/Ribonuclease H"/>
    <property type="match status" value="1"/>
</dbReference>
<dbReference type="InterPro" id="IPR013520">
    <property type="entry name" value="Ribonucl_H"/>
</dbReference>
<dbReference type="NCBIfam" id="TIGR00573">
    <property type="entry name" value="dnaq"/>
    <property type="match status" value="1"/>
</dbReference>
<dbReference type="PANTHER" id="PTHR30231:SF41">
    <property type="entry name" value="DNA POLYMERASE III SUBUNIT EPSILON"/>
    <property type="match status" value="1"/>
</dbReference>
<dbReference type="PANTHER" id="PTHR30231">
    <property type="entry name" value="DNA POLYMERASE III SUBUNIT EPSILON"/>
    <property type="match status" value="1"/>
</dbReference>
<accession>A0ABW3Y3L4</accession>
<organism evidence="2 3">
    <name type="scientific">Namhaeicola litoreus</name>
    <dbReference type="NCBI Taxonomy" id="1052145"/>
    <lineage>
        <taxon>Bacteria</taxon>
        <taxon>Pseudomonadati</taxon>
        <taxon>Bacteroidota</taxon>
        <taxon>Flavobacteriia</taxon>
        <taxon>Flavobacteriales</taxon>
        <taxon>Flavobacteriaceae</taxon>
        <taxon>Namhaeicola</taxon>
    </lineage>
</organism>
<sequence>MYAILDIETTGGKYNEEGLTEIAIYRFDGQEIRDKVSTLINPEKPIQPFVQQLTGINEGMLRNAPKFHEVAKRIVEITKDCVLVAHNASFDFRVIHNEFKQLGYDFDRPTICTVELTKTLIPDLESYSLGKLCRKLGIPVSDRHRAEGDALATLKLFKILLQKDEEKAIVKKAVKFDRSRDLSSKYLKILENLPNTAGLFFVFNYRKEIIYINKADNLKKEVNKLFLTSTQKANKIRKEMKSLSFEETGSNLVKEIKFMESVFSNRPKFNPFKKKIVEKSDFTNPNLILIDSGRNQDENSVVLIEKNELIGYGYVELNYQINNIDVLRSLISKKKFNDGTEKIVQEYLKKEKVKKIIRFD</sequence>
<dbReference type="Proteomes" id="UP001597201">
    <property type="component" value="Unassembled WGS sequence"/>
</dbReference>
<proteinExistence type="predicted"/>
<evidence type="ECO:0000313" key="3">
    <source>
        <dbReference type="Proteomes" id="UP001597201"/>
    </source>
</evidence>
<keyword evidence="2" id="KW-0269">Exonuclease</keyword>
<dbReference type="SUPFAM" id="SSF53098">
    <property type="entry name" value="Ribonuclease H-like"/>
    <property type="match status" value="1"/>
</dbReference>
<dbReference type="InterPro" id="IPR036397">
    <property type="entry name" value="RNaseH_sf"/>
</dbReference>
<evidence type="ECO:0000313" key="2">
    <source>
        <dbReference type="EMBL" id="MFD1316005.1"/>
    </source>
</evidence>
<dbReference type="Pfam" id="PF00929">
    <property type="entry name" value="RNase_T"/>
    <property type="match status" value="1"/>
</dbReference>
<evidence type="ECO:0000259" key="1">
    <source>
        <dbReference type="SMART" id="SM00479"/>
    </source>
</evidence>
<keyword evidence="2" id="KW-0378">Hydrolase</keyword>
<keyword evidence="2" id="KW-0540">Nuclease</keyword>
<dbReference type="SMART" id="SM00479">
    <property type="entry name" value="EXOIII"/>
    <property type="match status" value="1"/>
</dbReference>
<keyword evidence="3" id="KW-1185">Reference proteome</keyword>
<gene>
    <name evidence="2" type="ORF">ACFQ39_10280</name>
</gene>
<dbReference type="Gene3D" id="3.40.1440.10">
    <property type="entry name" value="GIY-YIG endonuclease"/>
    <property type="match status" value="1"/>
</dbReference>
<dbReference type="InterPro" id="IPR035901">
    <property type="entry name" value="GIY-YIG_endonuc_sf"/>
</dbReference>
<feature type="domain" description="Exonuclease" evidence="1">
    <location>
        <begin position="1"/>
        <end position="166"/>
    </location>
</feature>
<dbReference type="GO" id="GO:0004527">
    <property type="term" value="F:exonuclease activity"/>
    <property type="evidence" value="ECO:0007669"/>
    <property type="project" value="UniProtKB-KW"/>
</dbReference>
<dbReference type="InterPro" id="IPR012337">
    <property type="entry name" value="RNaseH-like_sf"/>
</dbReference>
<comment type="caution">
    <text evidence="2">The sequence shown here is derived from an EMBL/GenBank/DDBJ whole genome shotgun (WGS) entry which is preliminary data.</text>
</comment>
<protein>
    <submittedName>
        <fullName evidence="2">Exonuclease domain-containing protein</fullName>
    </submittedName>
</protein>
<reference evidence="3" key="1">
    <citation type="journal article" date="2019" name="Int. J. Syst. Evol. Microbiol.">
        <title>The Global Catalogue of Microorganisms (GCM) 10K type strain sequencing project: providing services to taxonomists for standard genome sequencing and annotation.</title>
        <authorList>
            <consortium name="The Broad Institute Genomics Platform"/>
            <consortium name="The Broad Institute Genome Sequencing Center for Infectious Disease"/>
            <person name="Wu L."/>
            <person name="Ma J."/>
        </authorList>
    </citation>
    <scope>NUCLEOTIDE SEQUENCE [LARGE SCALE GENOMIC DNA]</scope>
    <source>
        <strain evidence="3">CCUG 61485</strain>
    </source>
</reference>
<name>A0ABW3Y3L4_9FLAO</name>
<dbReference type="EMBL" id="JBHTMY010000003">
    <property type="protein sequence ID" value="MFD1316005.1"/>
    <property type="molecule type" value="Genomic_DNA"/>
</dbReference>